<evidence type="ECO:0000313" key="4">
    <source>
        <dbReference type="Proteomes" id="UP000756921"/>
    </source>
</evidence>
<protein>
    <recommendedName>
        <fullName evidence="5">Secreted protein</fullName>
    </recommendedName>
</protein>
<dbReference type="EMBL" id="WJXW01000001">
    <property type="protein sequence ID" value="KAF9741040.1"/>
    <property type="molecule type" value="Genomic_DNA"/>
</dbReference>
<reference evidence="3" key="1">
    <citation type="journal article" date="2020" name="Mol. Plant Microbe Interact.">
        <title>Genome Sequence of the Biocontrol Agent Coniothyrium minitans strain Conio (IMI 134523).</title>
        <authorList>
            <person name="Patel D."/>
            <person name="Shittu T.A."/>
            <person name="Baroncelli R."/>
            <person name="Muthumeenakshi S."/>
            <person name="Osborne T.H."/>
            <person name="Janganan T.K."/>
            <person name="Sreenivasaprasad S."/>
        </authorList>
    </citation>
    <scope>NUCLEOTIDE SEQUENCE</scope>
    <source>
        <strain evidence="3">Conio</strain>
    </source>
</reference>
<keyword evidence="2" id="KW-0732">Signal</keyword>
<evidence type="ECO:0000256" key="1">
    <source>
        <dbReference type="SAM" id="MobiDB-lite"/>
    </source>
</evidence>
<proteinExistence type="predicted"/>
<keyword evidence="4" id="KW-1185">Reference proteome</keyword>
<evidence type="ECO:0000313" key="3">
    <source>
        <dbReference type="EMBL" id="KAF9741040.1"/>
    </source>
</evidence>
<feature type="region of interest" description="Disordered" evidence="1">
    <location>
        <begin position="77"/>
        <end position="154"/>
    </location>
</feature>
<name>A0A9P6KW44_9PLEO</name>
<gene>
    <name evidence="3" type="ORF">PMIN01_00579</name>
</gene>
<dbReference type="Proteomes" id="UP000756921">
    <property type="component" value="Unassembled WGS sequence"/>
</dbReference>
<comment type="caution">
    <text evidence="3">The sequence shown here is derived from an EMBL/GenBank/DDBJ whole genome shotgun (WGS) entry which is preliminary data.</text>
</comment>
<sequence>MKLASLAWSVIAFVKKSCGAQQHETASNVVGDKNTQLSFEGLVPIPQSSSRMCIAEGKGNAIGATRRSGPRFMHQCGVRGSDASLSPRPARSKRKVIPAHPINIPTLGRHTQYEAILRPDRPDGNRSQGPRRLIRSAQRPSPSKRKLREPLVSS</sequence>
<evidence type="ECO:0000256" key="2">
    <source>
        <dbReference type="SAM" id="SignalP"/>
    </source>
</evidence>
<feature type="chain" id="PRO_5040381487" description="Secreted protein" evidence="2">
    <location>
        <begin position="21"/>
        <end position="154"/>
    </location>
</feature>
<dbReference type="AlphaFoldDB" id="A0A9P6KW44"/>
<evidence type="ECO:0008006" key="5">
    <source>
        <dbReference type="Google" id="ProtNLM"/>
    </source>
</evidence>
<feature type="signal peptide" evidence="2">
    <location>
        <begin position="1"/>
        <end position="20"/>
    </location>
</feature>
<accession>A0A9P6KW44</accession>
<organism evidence="3 4">
    <name type="scientific">Paraphaeosphaeria minitans</name>
    <dbReference type="NCBI Taxonomy" id="565426"/>
    <lineage>
        <taxon>Eukaryota</taxon>
        <taxon>Fungi</taxon>
        <taxon>Dikarya</taxon>
        <taxon>Ascomycota</taxon>
        <taxon>Pezizomycotina</taxon>
        <taxon>Dothideomycetes</taxon>
        <taxon>Pleosporomycetidae</taxon>
        <taxon>Pleosporales</taxon>
        <taxon>Massarineae</taxon>
        <taxon>Didymosphaeriaceae</taxon>
        <taxon>Paraphaeosphaeria</taxon>
    </lineage>
</organism>